<proteinExistence type="predicted"/>
<evidence type="ECO:0000256" key="2">
    <source>
        <dbReference type="SAM" id="MobiDB-lite"/>
    </source>
</evidence>
<dbReference type="PANTHER" id="PTHR47481">
    <property type="match status" value="1"/>
</dbReference>
<dbReference type="PROSITE" id="PS50158">
    <property type="entry name" value="ZF_CCHC"/>
    <property type="match status" value="1"/>
</dbReference>
<feature type="compositionally biased region" description="Basic and acidic residues" evidence="2">
    <location>
        <begin position="362"/>
        <end position="380"/>
    </location>
</feature>
<dbReference type="Pfam" id="PF00098">
    <property type="entry name" value="zf-CCHC"/>
    <property type="match status" value="1"/>
</dbReference>
<keyword evidence="1" id="KW-0479">Metal-binding</keyword>
<reference evidence="4" key="2">
    <citation type="journal article" date="2024" name="Plant">
        <title>Genomic evolution and insights into agronomic trait innovations of Sesamum species.</title>
        <authorList>
            <person name="Miao H."/>
            <person name="Wang L."/>
            <person name="Qu L."/>
            <person name="Liu H."/>
            <person name="Sun Y."/>
            <person name="Le M."/>
            <person name="Wang Q."/>
            <person name="Wei S."/>
            <person name="Zheng Y."/>
            <person name="Lin W."/>
            <person name="Duan Y."/>
            <person name="Cao H."/>
            <person name="Xiong S."/>
            <person name="Wang X."/>
            <person name="Wei L."/>
            <person name="Li C."/>
            <person name="Ma Q."/>
            <person name="Ju M."/>
            <person name="Zhao R."/>
            <person name="Li G."/>
            <person name="Mu C."/>
            <person name="Tian Q."/>
            <person name="Mei H."/>
            <person name="Zhang T."/>
            <person name="Gao T."/>
            <person name="Zhang H."/>
        </authorList>
    </citation>
    <scope>NUCLEOTIDE SEQUENCE</scope>
    <source>
        <strain evidence="4">KEN1</strain>
    </source>
</reference>
<dbReference type="AlphaFoldDB" id="A0AAW2TCK2"/>
<evidence type="ECO:0000259" key="3">
    <source>
        <dbReference type="PROSITE" id="PS50158"/>
    </source>
</evidence>
<dbReference type="PANTHER" id="PTHR47481:SF36">
    <property type="entry name" value="CCHC-TYPE DOMAIN-CONTAINING PROTEIN"/>
    <property type="match status" value="1"/>
</dbReference>
<comment type="caution">
    <text evidence="4">The sequence shown here is derived from an EMBL/GenBank/DDBJ whole genome shotgun (WGS) entry which is preliminary data.</text>
</comment>
<evidence type="ECO:0000313" key="4">
    <source>
        <dbReference type="EMBL" id="KAL0402267.1"/>
    </source>
</evidence>
<dbReference type="SMART" id="SM00343">
    <property type="entry name" value="ZnF_C2HC"/>
    <property type="match status" value="1"/>
</dbReference>
<dbReference type="EMBL" id="JACGWN010000015">
    <property type="protein sequence ID" value="KAL0402267.1"/>
    <property type="molecule type" value="Genomic_DNA"/>
</dbReference>
<sequence>MLEPTSLSKASRAREWATTFAVLRTKEKEQRAKEEDKTKISWTIGPIVENRSLKVVELAKHQASQKGKVPLSDENFDQPLQQEISHNAESSTAGEERPPQAGVWNVRGLNCLDHQQAVTAIINEFRLVFLALVDIEVQHQVVVFLSTIWYQSQVGHVRGFPLSNITSTMGDLQVIGGIKKLNNNNYNSWSTCIMSYMQGQDLWEVVNGNDVTQPEVKDANGILRKWKIKAGKAMFILKTTIEEDVLEHIHETKTPKEAWDTFSKLFSKDDTKLQLIESELLSVAQRDLTVAQYFHKVKSLCREISELDPEAPIGEARMKRIIIHGLKSEFRSFIVAVQGWPTQPSLVEFENLLAGRMNSKADGSKRSDDKTRGHQSERSTRTAGGSKNHNNAKKFEGKCYHCGKKGHMARNCWSKKNVAESNIVTSKTDDEWDFEASFAADEDELAFAAIISNQINYESDWIIDSGCSNHMTGDKEKLKNVSKYTGS</sequence>
<dbReference type="Pfam" id="PF14223">
    <property type="entry name" value="Retrotran_gag_2"/>
    <property type="match status" value="1"/>
</dbReference>
<dbReference type="GO" id="GO:0008270">
    <property type="term" value="F:zinc ion binding"/>
    <property type="evidence" value="ECO:0007669"/>
    <property type="project" value="UniProtKB-KW"/>
</dbReference>
<evidence type="ECO:0000256" key="1">
    <source>
        <dbReference type="PROSITE-ProRule" id="PRU00047"/>
    </source>
</evidence>
<keyword evidence="1" id="KW-0862">Zinc</keyword>
<keyword evidence="1" id="KW-0863">Zinc-finger</keyword>
<protein>
    <recommendedName>
        <fullName evidence="3">CCHC-type domain-containing protein</fullName>
    </recommendedName>
</protein>
<dbReference type="Gene3D" id="4.10.60.10">
    <property type="entry name" value="Zinc finger, CCHC-type"/>
    <property type="match status" value="1"/>
</dbReference>
<reference evidence="4" key="1">
    <citation type="submission" date="2020-06" db="EMBL/GenBank/DDBJ databases">
        <authorList>
            <person name="Li T."/>
            <person name="Hu X."/>
            <person name="Zhang T."/>
            <person name="Song X."/>
            <person name="Zhang H."/>
            <person name="Dai N."/>
            <person name="Sheng W."/>
            <person name="Hou X."/>
            <person name="Wei L."/>
        </authorList>
    </citation>
    <scope>NUCLEOTIDE SEQUENCE</scope>
    <source>
        <strain evidence="4">KEN1</strain>
        <tissue evidence="4">Leaf</tissue>
    </source>
</reference>
<dbReference type="GO" id="GO:0003676">
    <property type="term" value="F:nucleic acid binding"/>
    <property type="evidence" value="ECO:0007669"/>
    <property type="project" value="InterPro"/>
</dbReference>
<organism evidence="4">
    <name type="scientific">Sesamum latifolium</name>
    <dbReference type="NCBI Taxonomy" id="2727402"/>
    <lineage>
        <taxon>Eukaryota</taxon>
        <taxon>Viridiplantae</taxon>
        <taxon>Streptophyta</taxon>
        <taxon>Embryophyta</taxon>
        <taxon>Tracheophyta</taxon>
        <taxon>Spermatophyta</taxon>
        <taxon>Magnoliopsida</taxon>
        <taxon>eudicotyledons</taxon>
        <taxon>Gunneridae</taxon>
        <taxon>Pentapetalae</taxon>
        <taxon>asterids</taxon>
        <taxon>lamiids</taxon>
        <taxon>Lamiales</taxon>
        <taxon>Pedaliaceae</taxon>
        <taxon>Sesamum</taxon>
    </lineage>
</organism>
<dbReference type="InterPro" id="IPR001878">
    <property type="entry name" value="Znf_CCHC"/>
</dbReference>
<feature type="domain" description="CCHC-type" evidence="3">
    <location>
        <begin position="398"/>
        <end position="412"/>
    </location>
</feature>
<name>A0AAW2TCK2_9LAMI</name>
<accession>A0AAW2TCK2</accession>
<feature type="region of interest" description="Disordered" evidence="2">
    <location>
        <begin position="358"/>
        <end position="390"/>
    </location>
</feature>
<dbReference type="SUPFAM" id="SSF57756">
    <property type="entry name" value="Retrovirus zinc finger-like domains"/>
    <property type="match status" value="1"/>
</dbReference>
<dbReference type="InterPro" id="IPR036875">
    <property type="entry name" value="Znf_CCHC_sf"/>
</dbReference>
<gene>
    <name evidence="4" type="ORF">Slati_4256600</name>
</gene>